<sequence>MGLHTPDELNILNKRSRVSNYWSTAKLWTNDNDSPKIAGGGNSERVLFLHGFQDNCGSFDRLIPLLDGGQHCTYLSFDWPNHGRSSRTPYGVRWSLEDYTVTIRRVADHVRWSAFVCVGHSMGGQVAKLFTAVYPDHVKKLVMLDTAGPVEVHPEEIGSCIRRALDELLKLENRKFAGDAKYPPPEYAYPEAVARIKNRMFGLESEDTFNDDAAKALMARYFRQKGQGGKYLLANDLRLKVTYSEWFSAIQFWDVVKNIKCPTLIIRASESDVYYNGVFKIFVHIYEQNPNFKIVRVQGNHDVHMNHPHRVAPLINKFLNNNSLCKL</sequence>
<evidence type="ECO:0000259" key="3">
    <source>
        <dbReference type="Pfam" id="PF00561"/>
    </source>
</evidence>
<dbReference type="EMBL" id="CABPRJ010000012">
    <property type="protein sequence ID" value="VVC25372.1"/>
    <property type="molecule type" value="Genomic_DNA"/>
</dbReference>
<evidence type="ECO:0000256" key="1">
    <source>
        <dbReference type="ARBA" id="ARBA00008645"/>
    </source>
</evidence>
<dbReference type="PANTHER" id="PTHR43798:SF14">
    <property type="entry name" value="SERINE HYDROLASE-LIKE PROTEIN DDB_G0286239"/>
    <property type="match status" value="1"/>
</dbReference>
<evidence type="ECO:0000256" key="2">
    <source>
        <dbReference type="ARBA" id="ARBA00022801"/>
    </source>
</evidence>
<evidence type="ECO:0000313" key="4">
    <source>
        <dbReference type="EMBL" id="VVC25372.1"/>
    </source>
</evidence>
<keyword evidence="5" id="KW-1185">Reference proteome</keyword>
<dbReference type="InterPro" id="IPR000073">
    <property type="entry name" value="AB_hydrolase_1"/>
</dbReference>
<name>A0A5E4LZW3_9HEMI</name>
<proteinExistence type="inferred from homology"/>
<dbReference type="InterPro" id="IPR050266">
    <property type="entry name" value="AB_hydrolase_sf"/>
</dbReference>
<keyword evidence="2 4" id="KW-0378">Hydrolase</keyword>
<organism evidence="4 5">
    <name type="scientific">Cinara cedri</name>
    <dbReference type="NCBI Taxonomy" id="506608"/>
    <lineage>
        <taxon>Eukaryota</taxon>
        <taxon>Metazoa</taxon>
        <taxon>Ecdysozoa</taxon>
        <taxon>Arthropoda</taxon>
        <taxon>Hexapoda</taxon>
        <taxon>Insecta</taxon>
        <taxon>Pterygota</taxon>
        <taxon>Neoptera</taxon>
        <taxon>Paraneoptera</taxon>
        <taxon>Hemiptera</taxon>
        <taxon>Sternorrhyncha</taxon>
        <taxon>Aphidomorpha</taxon>
        <taxon>Aphidoidea</taxon>
        <taxon>Aphididae</taxon>
        <taxon>Lachninae</taxon>
        <taxon>Cinara</taxon>
    </lineage>
</organism>
<dbReference type="GO" id="GO:0016787">
    <property type="term" value="F:hydrolase activity"/>
    <property type="evidence" value="ECO:0007669"/>
    <property type="project" value="UniProtKB-KW"/>
</dbReference>
<protein>
    <submittedName>
        <fullName evidence="4">Alpha/beta hydrolase fold-1,Alpha/Beta hydrolase fold</fullName>
    </submittedName>
</protein>
<dbReference type="InterPro" id="IPR029058">
    <property type="entry name" value="AB_hydrolase_fold"/>
</dbReference>
<gene>
    <name evidence="4" type="ORF">CINCED_3A023285</name>
</gene>
<dbReference type="GO" id="GO:0016020">
    <property type="term" value="C:membrane"/>
    <property type="evidence" value="ECO:0007669"/>
    <property type="project" value="TreeGrafter"/>
</dbReference>
<feature type="domain" description="AB hydrolase-1" evidence="3">
    <location>
        <begin position="45"/>
        <end position="308"/>
    </location>
</feature>
<dbReference type="PANTHER" id="PTHR43798">
    <property type="entry name" value="MONOACYLGLYCEROL LIPASE"/>
    <property type="match status" value="1"/>
</dbReference>
<dbReference type="Proteomes" id="UP000325440">
    <property type="component" value="Unassembled WGS sequence"/>
</dbReference>
<dbReference type="Pfam" id="PF00561">
    <property type="entry name" value="Abhydrolase_1"/>
    <property type="match status" value="1"/>
</dbReference>
<dbReference type="AlphaFoldDB" id="A0A5E4LZW3"/>
<dbReference type="Gene3D" id="3.40.50.1820">
    <property type="entry name" value="alpha/beta hydrolase"/>
    <property type="match status" value="1"/>
</dbReference>
<reference evidence="4 5" key="1">
    <citation type="submission" date="2019-08" db="EMBL/GenBank/DDBJ databases">
        <authorList>
            <person name="Alioto T."/>
            <person name="Alioto T."/>
            <person name="Gomez Garrido J."/>
        </authorList>
    </citation>
    <scope>NUCLEOTIDE SEQUENCE [LARGE SCALE GENOMIC DNA]</scope>
</reference>
<evidence type="ECO:0000313" key="5">
    <source>
        <dbReference type="Proteomes" id="UP000325440"/>
    </source>
</evidence>
<dbReference type="OrthoDB" id="6431331at2759"/>
<dbReference type="SUPFAM" id="SSF53474">
    <property type="entry name" value="alpha/beta-Hydrolases"/>
    <property type="match status" value="1"/>
</dbReference>
<comment type="similarity">
    <text evidence="1">Belongs to the AB hydrolase superfamily.</text>
</comment>
<accession>A0A5E4LZW3</accession>